<dbReference type="InterPro" id="IPR005829">
    <property type="entry name" value="Sugar_transporter_CS"/>
</dbReference>
<dbReference type="GO" id="GO:0016020">
    <property type="term" value="C:membrane"/>
    <property type="evidence" value="ECO:0007669"/>
    <property type="project" value="UniProtKB-SubCell"/>
</dbReference>
<feature type="domain" description="Major facilitator superfamily (MFS) profile" evidence="6">
    <location>
        <begin position="91"/>
        <end position="570"/>
    </location>
</feature>
<evidence type="ECO:0000313" key="8">
    <source>
        <dbReference type="Proteomes" id="UP000653454"/>
    </source>
</evidence>
<feature type="transmembrane region" description="Helical" evidence="5">
    <location>
        <begin position="222"/>
        <end position="246"/>
    </location>
</feature>
<feature type="transmembrane region" description="Helical" evidence="5">
    <location>
        <begin position="338"/>
        <end position="359"/>
    </location>
</feature>
<evidence type="ECO:0000256" key="1">
    <source>
        <dbReference type="ARBA" id="ARBA00004141"/>
    </source>
</evidence>
<feature type="transmembrane region" description="Helical" evidence="5">
    <location>
        <begin position="252"/>
        <end position="270"/>
    </location>
</feature>
<keyword evidence="4 5" id="KW-0472">Membrane</keyword>
<comment type="caution">
    <text evidence="7">The sequence shown here is derived from an EMBL/GenBank/DDBJ whole genome shotgun (WGS) entry which is preliminary data.</text>
</comment>
<dbReference type="SUPFAM" id="SSF103473">
    <property type="entry name" value="MFS general substrate transporter"/>
    <property type="match status" value="1"/>
</dbReference>
<keyword evidence="8" id="KW-1185">Reference proteome</keyword>
<evidence type="ECO:0000259" key="6">
    <source>
        <dbReference type="PROSITE" id="PS50850"/>
    </source>
</evidence>
<name>A0A8S4FM92_PLUXY</name>
<comment type="subcellular location">
    <subcellularLocation>
        <location evidence="1">Membrane</location>
        <topology evidence="1">Multi-pass membrane protein</topology>
    </subcellularLocation>
</comment>
<keyword evidence="3 5" id="KW-1133">Transmembrane helix</keyword>
<dbReference type="Gene3D" id="1.20.1250.20">
    <property type="entry name" value="MFS general substrate transporter like domains"/>
    <property type="match status" value="1"/>
</dbReference>
<dbReference type="PROSITE" id="PS00216">
    <property type="entry name" value="SUGAR_TRANSPORT_1"/>
    <property type="match status" value="1"/>
</dbReference>
<evidence type="ECO:0000313" key="7">
    <source>
        <dbReference type="EMBL" id="CAG9129547.1"/>
    </source>
</evidence>
<dbReference type="AlphaFoldDB" id="A0A8S4FM92"/>
<feature type="transmembrane region" description="Helical" evidence="5">
    <location>
        <begin position="187"/>
        <end position="210"/>
    </location>
</feature>
<feature type="transmembrane region" description="Helical" evidence="5">
    <location>
        <begin position="371"/>
        <end position="392"/>
    </location>
</feature>
<dbReference type="Pfam" id="PF00083">
    <property type="entry name" value="Sugar_tr"/>
    <property type="match status" value="1"/>
</dbReference>
<feature type="transmembrane region" description="Helical" evidence="5">
    <location>
        <begin position="401"/>
        <end position="418"/>
    </location>
</feature>
<feature type="transmembrane region" description="Helical" evidence="5">
    <location>
        <begin position="162"/>
        <end position="181"/>
    </location>
</feature>
<dbReference type="Proteomes" id="UP000653454">
    <property type="component" value="Unassembled WGS sequence"/>
</dbReference>
<evidence type="ECO:0000256" key="5">
    <source>
        <dbReference type="SAM" id="Phobius"/>
    </source>
</evidence>
<feature type="transmembrane region" description="Helical" evidence="5">
    <location>
        <begin position="538"/>
        <end position="562"/>
    </location>
</feature>
<feature type="transmembrane region" description="Helical" evidence="5">
    <location>
        <begin position="30"/>
        <end position="53"/>
    </location>
</feature>
<evidence type="ECO:0000256" key="3">
    <source>
        <dbReference type="ARBA" id="ARBA00022989"/>
    </source>
</evidence>
<feature type="transmembrane region" description="Helical" evidence="5">
    <location>
        <begin position="460"/>
        <end position="481"/>
    </location>
</feature>
<protein>
    <submittedName>
        <fullName evidence="7">(diamondback moth) hypothetical protein</fullName>
    </submittedName>
</protein>
<proteinExistence type="predicted"/>
<evidence type="ECO:0000256" key="4">
    <source>
        <dbReference type="ARBA" id="ARBA00023136"/>
    </source>
</evidence>
<evidence type="ECO:0000256" key="2">
    <source>
        <dbReference type="ARBA" id="ARBA00022692"/>
    </source>
</evidence>
<keyword evidence="2 5" id="KW-0812">Transmembrane</keyword>
<feature type="transmembrane region" description="Helical" evidence="5">
    <location>
        <begin position="424"/>
        <end position="448"/>
    </location>
</feature>
<dbReference type="InterPro" id="IPR036259">
    <property type="entry name" value="MFS_trans_sf"/>
</dbReference>
<dbReference type="InterPro" id="IPR020846">
    <property type="entry name" value="MFS_dom"/>
</dbReference>
<gene>
    <name evidence="7" type="ORF">PLXY2_LOCUS9575</name>
</gene>
<dbReference type="PROSITE" id="PS50850">
    <property type="entry name" value="MFS"/>
    <property type="match status" value="1"/>
</dbReference>
<reference evidence="7" key="1">
    <citation type="submission" date="2020-11" db="EMBL/GenBank/DDBJ databases">
        <authorList>
            <person name="Whiteford S."/>
        </authorList>
    </citation>
    <scope>NUCLEOTIDE SEQUENCE</scope>
</reference>
<organism evidence="7 8">
    <name type="scientific">Plutella xylostella</name>
    <name type="common">Diamondback moth</name>
    <name type="synonym">Plutella maculipennis</name>
    <dbReference type="NCBI Taxonomy" id="51655"/>
    <lineage>
        <taxon>Eukaryota</taxon>
        <taxon>Metazoa</taxon>
        <taxon>Ecdysozoa</taxon>
        <taxon>Arthropoda</taxon>
        <taxon>Hexapoda</taxon>
        <taxon>Insecta</taxon>
        <taxon>Pterygota</taxon>
        <taxon>Neoptera</taxon>
        <taxon>Endopterygota</taxon>
        <taxon>Lepidoptera</taxon>
        <taxon>Glossata</taxon>
        <taxon>Ditrysia</taxon>
        <taxon>Yponomeutoidea</taxon>
        <taxon>Plutellidae</taxon>
        <taxon>Plutella</taxon>
    </lineage>
</organism>
<sequence>MKGKSGENVEKQGKVIELSDILNYFGRYQYVQFFLACFPAMFVNLININFVFLAGDVNYRCKIPECDTSPPFDQHPPWWPDAAIDRCSQPVLDPASFSGVCSNTSFTGAVEACTEWVYENNSTMIADLDLACQPWKASLVGTVHNFGTMTSMLIAGWMSDRFGRKPALIVCAIAGCVGHLKPFATSYYMYIAVEYLESFVSGGANAAAMMSMIEISGPKYRLLAGVIFAYAVYLGEFIFAIAAMYIQDWKTLARVIYTPPLFFITYIYFIKESPRWQILNSKTEDAKKALKLIAEMNHINISQEELAKLDDQELKQKFNMEGYTKKESLKKIFGSREILKRLITAFMCRFSASFVYYGLMINSVYLPGNKYTNFMLATVMSFPGELVALYLMNKFGRKKPLICGFLLSGLFCVVTGYIPTEYKWATITCFLLGKMIIAVCFTGAVTYVMELFPTSARGCLLGVGAFASRLGSMLAPLTPLLRARLSAGRRRLRVAPGLHAGAPHAATGECMTSARGCLLGVGAFASRLGSMLAPLTPLLMTVSPVLPSIFFGGSAILSGILLTRTPETKDVPLLDTIDQVNASAKKRKQDKDNLKAGIENYAYRSDSVVTN</sequence>
<dbReference type="GO" id="GO:0022857">
    <property type="term" value="F:transmembrane transporter activity"/>
    <property type="evidence" value="ECO:0007669"/>
    <property type="project" value="InterPro"/>
</dbReference>
<accession>A0A8S4FM92</accession>
<dbReference type="InterPro" id="IPR005828">
    <property type="entry name" value="MFS_sugar_transport-like"/>
</dbReference>
<dbReference type="EMBL" id="CAJHNJ030000038">
    <property type="protein sequence ID" value="CAG9129547.1"/>
    <property type="molecule type" value="Genomic_DNA"/>
</dbReference>
<dbReference type="PANTHER" id="PTHR24064">
    <property type="entry name" value="SOLUTE CARRIER FAMILY 22 MEMBER"/>
    <property type="match status" value="1"/>
</dbReference>